<protein>
    <submittedName>
        <fullName evidence="1">Uncharacterized protein</fullName>
    </submittedName>
</protein>
<proteinExistence type="predicted"/>
<keyword evidence="2" id="KW-1185">Reference proteome</keyword>
<comment type="caution">
    <text evidence="1">The sequence shown here is derived from an EMBL/GenBank/DDBJ whole genome shotgun (WGS) entry which is preliminary data.</text>
</comment>
<accession>A0ACC1SGZ6</accession>
<sequence length="118" mass="13040">MAAASSPEHDGEERWPKTWSTNGVFRSWAKNHLSRWLGEVEGGDLGGFGAFNEHVEAHDEDVDMSETSLCASRDDTAESEDDDADGDVKSFASDDIEKNHIPIIRLWPAEPRGKDLAL</sequence>
<evidence type="ECO:0000313" key="1">
    <source>
        <dbReference type="EMBL" id="KAJ3539585.1"/>
    </source>
</evidence>
<gene>
    <name evidence="1" type="ORF">NM208_g5429</name>
</gene>
<reference evidence="1" key="1">
    <citation type="submission" date="2022-08" db="EMBL/GenBank/DDBJ databases">
        <title>Genome Sequence of Fusarium decemcellulare.</title>
        <authorList>
            <person name="Buettner E."/>
        </authorList>
    </citation>
    <scope>NUCLEOTIDE SEQUENCE</scope>
    <source>
        <strain evidence="1">Babe19</strain>
    </source>
</reference>
<evidence type="ECO:0000313" key="2">
    <source>
        <dbReference type="Proteomes" id="UP001148629"/>
    </source>
</evidence>
<dbReference type="EMBL" id="JANRMS010000453">
    <property type="protein sequence ID" value="KAJ3539585.1"/>
    <property type="molecule type" value="Genomic_DNA"/>
</dbReference>
<name>A0ACC1SGZ6_9HYPO</name>
<organism evidence="1 2">
    <name type="scientific">Fusarium decemcellulare</name>
    <dbReference type="NCBI Taxonomy" id="57161"/>
    <lineage>
        <taxon>Eukaryota</taxon>
        <taxon>Fungi</taxon>
        <taxon>Dikarya</taxon>
        <taxon>Ascomycota</taxon>
        <taxon>Pezizomycotina</taxon>
        <taxon>Sordariomycetes</taxon>
        <taxon>Hypocreomycetidae</taxon>
        <taxon>Hypocreales</taxon>
        <taxon>Nectriaceae</taxon>
        <taxon>Fusarium</taxon>
        <taxon>Fusarium decemcellulare species complex</taxon>
    </lineage>
</organism>
<dbReference type="Proteomes" id="UP001148629">
    <property type="component" value="Unassembled WGS sequence"/>
</dbReference>